<proteinExistence type="predicted"/>
<sequence length="74" mass="8938">MNGNKIRKTNTSGTTGVWFDKSRNRWCAEIMFKKTKYFLGRYKSKEEAINIRKIAEDKIFCEFLEWYEKTKKSD</sequence>
<evidence type="ECO:0000313" key="1">
    <source>
        <dbReference type="EMBL" id="MEQ2553618.1"/>
    </source>
</evidence>
<accession>A0ABV1H1Q6</accession>
<dbReference type="EMBL" id="JBBMFS010000001">
    <property type="protein sequence ID" value="MEQ2553618.1"/>
    <property type="molecule type" value="Genomic_DNA"/>
</dbReference>
<evidence type="ECO:0000313" key="2">
    <source>
        <dbReference type="Proteomes" id="UP001546774"/>
    </source>
</evidence>
<dbReference type="Proteomes" id="UP001546774">
    <property type="component" value="Unassembled WGS sequence"/>
</dbReference>
<organism evidence="1 2">
    <name type="scientific">Lachnospira intestinalis</name>
    <dbReference type="NCBI Taxonomy" id="3133158"/>
    <lineage>
        <taxon>Bacteria</taxon>
        <taxon>Bacillati</taxon>
        <taxon>Bacillota</taxon>
        <taxon>Clostridia</taxon>
        <taxon>Lachnospirales</taxon>
        <taxon>Lachnospiraceae</taxon>
        <taxon>Lachnospira</taxon>
    </lineage>
</organism>
<reference evidence="1" key="1">
    <citation type="submission" date="2024-03" db="EMBL/GenBank/DDBJ databases">
        <title>Human intestinal bacterial collection.</title>
        <authorList>
            <person name="Pauvert C."/>
            <person name="Hitch T.C.A."/>
            <person name="Clavel T."/>
        </authorList>
    </citation>
    <scope>NUCLEOTIDE SEQUENCE [LARGE SCALE GENOMIC DNA]</scope>
    <source>
        <strain evidence="1">CLA-AA-H89B</strain>
    </source>
</reference>
<keyword evidence="2" id="KW-1185">Reference proteome</keyword>
<protein>
    <submittedName>
        <fullName evidence="1">AP2 domain-containing protein</fullName>
    </submittedName>
</protein>
<dbReference type="SUPFAM" id="SSF54171">
    <property type="entry name" value="DNA-binding domain"/>
    <property type="match status" value="1"/>
</dbReference>
<gene>
    <name evidence="1" type="ORF">WMO37_01125</name>
</gene>
<name>A0ABV1H1Q6_9FIRM</name>
<dbReference type="InterPro" id="IPR016177">
    <property type="entry name" value="DNA-bd_dom_sf"/>
</dbReference>
<comment type="caution">
    <text evidence="1">The sequence shown here is derived from an EMBL/GenBank/DDBJ whole genome shotgun (WGS) entry which is preliminary data.</text>
</comment>